<dbReference type="EMBL" id="FNEJ01000002">
    <property type="protein sequence ID" value="SDI24937.1"/>
    <property type="molecule type" value="Genomic_DNA"/>
</dbReference>
<evidence type="ECO:0000259" key="3">
    <source>
        <dbReference type="SMART" id="SM00849"/>
    </source>
</evidence>
<feature type="compositionally biased region" description="Polar residues" evidence="2">
    <location>
        <begin position="360"/>
        <end position="369"/>
    </location>
</feature>
<dbReference type="PANTHER" id="PTHR42951:SF4">
    <property type="entry name" value="ACYL-COENZYME A THIOESTERASE MBLAC2"/>
    <property type="match status" value="1"/>
</dbReference>
<accession>A0A1G8J1U8</accession>
<keyword evidence="5" id="KW-1185">Reference proteome</keyword>
<dbReference type="InterPro" id="IPR036866">
    <property type="entry name" value="RibonucZ/Hydroxyglut_hydro"/>
</dbReference>
<dbReference type="GO" id="GO:0017001">
    <property type="term" value="P:antibiotic catabolic process"/>
    <property type="evidence" value="ECO:0007669"/>
    <property type="project" value="UniProtKB-ARBA"/>
</dbReference>
<evidence type="ECO:0000256" key="1">
    <source>
        <dbReference type="ARBA" id="ARBA00005250"/>
    </source>
</evidence>
<evidence type="ECO:0000313" key="5">
    <source>
        <dbReference type="Proteomes" id="UP000199093"/>
    </source>
</evidence>
<dbReference type="RefSeq" id="WP_089843728.1">
    <property type="nucleotide sequence ID" value="NZ_FNEJ01000002.1"/>
</dbReference>
<sequence length="369" mass="40449">MAEGLRYPFDTPPVPGAAREVAEGVLWMRLPLPMKLDHVNVYALDDGDGWTLVDTGMNSKLARGLWDRLLAGPLAGRPVRRVVVTHHHPDHVGLAGWFQQQGAELVTTRTAWLFARMLQLDAQETPPPEQIAFWQRCGMAPEILARRSGERPFNFADCVYPLPLGFTRIAEGDVLRAGGRDWDIRIGHGHAPEHATLWSRDDALVLAGDQVLSTISSNLGVYATEPQADPVGDWLTSCERLLPHARADHLVLGGHKLPFTGLPFRLRQLIDNHHSALDRLEAHLDQPQAAGDCFAPLFKRRIGDAEYGLALVEAMAHCQHLHLTGRATRQPGPGGAWLWQASRACDSLRPDAASEGVTPSAKSANSRAG</sequence>
<evidence type="ECO:0000256" key="2">
    <source>
        <dbReference type="SAM" id="MobiDB-lite"/>
    </source>
</evidence>
<gene>
    <name evidence="4" type="ORF">SAMN04487993_1002252</name>
</gene>
<reference evidence="4 5" key="1">
    <citation type="submission" date="2016-10" db="EMBL/GenBank/DDBJ databases">
        <authorList>
            <person name="de Groot N.N."/>
        </authorList>
    </citation>
    <scope>NUCLEOTIDE SEQUENCE [LARGE SCALE GENOMIC DNA]</scope>
    <source>
        <strain evidence="4 5">DSM 26424</strain>
    </source>
</reference>
<comment type="similarity">
    <text evidence="1">Belongs to the metallo-beta-lactamase superfamily. Class-B beta-lactamase family.</text>
</comment>
<dbReference type="SMART" id="SM00849">
    <property type="entry name" value="Lactamase_B"/>
    <property type="match status" value="1"/>
</dbReference>
<dbReference type="SUPFAM" id="SSF56281">
    <property type="entry name" value="Metallo-hydrolase/oxidoreductase"/>
    <property type="match status" value="1"/>
</dbReference>
<dbReference type="InterPro" id="IPR050855">
    <property type="entry name" value="NDM-1-like"/>
</dbReference>
<dbReference type="Gene3D" id="1.10.10.10">
    <property type="entry name" value="Winged helix-like DNA-binding domain superfamily/Winged helix DNA-binding domain"/>
    <property type="match status" value="1"/>
</dbReference>
<dbReference type="OrthoDB" id="2971563at2"/>
<proteinExistence type="inferred from homology"/>
<dbReference type="Gene3D" id="3.60.15.10">
    <property type="entry name" value="Ribonuclease Z/Hydroxyacylglutathione hydrolase-like"/>
    <property type="match status" value="1"/>
</dbReference>
<dbReference type="InterPro" id="IPR001279">
    <property type="entry name" value="Metallo-B-lactamas"/>
</dbReference>
<feature type="domain" description="Metallo-beta-lactamase" evidence="3">
    <location>
        <begin position="38"/>
        <end position="255"/>
    </location>
</feature>
<dbReference type="Proteomes" id="UP000199093">
    <property type="component" value="Unassembled WGS sequence"/>
</dbReference>
<dbReference type="AlphaFoldDB" id="A0A1G8J1U8"/>
<feature type="region of interest" description="Disordered" evidence="2">
    <location>
        <begin position="350"/>
        <end position="369"/>
    </location>
</feature>
<organism evidence="4 5">
    <name type="scientific">Salipiger marinus</name>
    <dbReference type="NCBI Taxonomy" id="555512"/>
    <lineage>
        <taxon>Bacteria</taxon>
        <taxon>Pseudomonadati</taxon>
        <taxon>Pseudomonadota</taxon>
        <taxon>Alphaproteobacteria</taxon>
        <taxon>Rhodobacterales</taxon>
        <taxon>Roseobacteraceae</taxon>
        <taxon>Salipiger</taxon>
    </lineage>
</organism>
<protein>
    <submittedName>
        <fullName evidence="4">Glyoxylase, beta-lactamase superfamily II</fullName>
    </submittedName>
</protein>
<name>A0A1G8J1U8_9RHOB</name>
<evidence type="ECO:0000313" key="4">
    <source>
        <dbReference type="EMBL" id="SDI24937.1"/>
    </source>
</evidence>
<dbReference type="PANTHER" id="PTHR42951">
    <property type="entry name" value="METALLO-BETA-LACTAMASE DOMAIN-CONTAINING"/>
    <property type="match status" value="1"/>
</dbReference>
<dbReference type="Pfam" id="PF00753">
    <property type="entry name" value="Lactamase_B"/>
    <property type="match status" value="1"/>
</dbReference>
<dbReference type="InterPro" id="IPR036388">
    <property type="entry name" value="WH-like_DNA-bd_sf"/>
</dbReference>
<dbReference type="STRING" id="555512.SAMN04487993_1002252"/>